<proteinExistence type="predicted"/>
<dbReference type="EMBL" id="BRVP01000013">
    <property type="protein sequence ID" value="GLB53055.1"/>
    <property type="molecule type" value="Genomic_DNA"/>
</dbReference>
<dbReference type="RefSeq" id="WP_281754722.1">
    <property type="nucleotide sequence ID" value="NZ_BRVP01000013.1"/>
</dbReference>
<sequence>MDAIEFIQNTASEVLVKQHLKLVFDTYYQLFGEVCTGCPVKVAGYIRRIKNYTKEETMTEETHTTNFVLKDRSIIVKPGSNEAYSNANLTDEVAIAFLKKNPNRKVLFSKLPKDIETLLKDTTTVQEDKEITLEDYTMTELRTMFPEAKGRSKKDLITSIETMKESYVVA</sequence>
<gene>
    <name evidence="1" type="ORF">NBRC110019_20950</name>
</gene>
<name>A0A9W6B7L0_9FLAO</name>
<evidence type="ECO:0000313" key="1">
    <source>
        <dbReference type="EMBL" id="GLB53055.1"/>
    </source>
</evidence>
<keyword evidence="2" id="KW-1185">Reference proteome</keyword>
<dbReference type="AlphaFoldDB" id="A0A9W6B7L0"/>
<reference evidence="1" key="1">
    <citation type="submission" date="2022-07" db="EMBL/GenBank/DDBJ databases">
        <title>Taxonomy of Novel Oxalotrophic and Methylotrophic Bacteria.</title>
        <authorList>
            <person name="Sahin N."/>
            <person name="Tani A."/>
        </authorList>
    </citation>
    <scope>NUCLEOTIDE SEQUENCE</scope>
    <source>
        <strain evidence="1">AM327</strain>
    </source>
</reference>
<accession>A0A9W6B7L0</accession>
<evidence type="ECO:0000313" key="2">
    <source>
        <dbReference type="Proteomes" id="UP001143545"/>
    </source>
</evidence>
<organism evidence="1 2">
    <name type="scientific">Neptunitalea chrysea</name>
    <dbReference type="NCBI Taxonomy" id="1647581"/>
    <lineage>
        <taxon>Bacteria</taxon>
        <taxon>Pseudomonadati</taxon>
        <taxon>Bacteroidota</taxon>
        <taxon>Flavobacteriia</taxon>
        <taxon>Flavobacteriales</taxon>
        <taxon>Flavobacteriaceae</taxon>
        <taxon>Neptunitalea</taxon>
    </lineage>
</organism>
<protein>
    <submittedName>
        <fullName evidence="1">Uncharacterized protein</fullName>
    </submittedName>
</protein>
<dbReference type="Proteomes" id="UP001143545">
    <property type="component" value="Unassembled WGS sequence"/>
</dbReference>
<comment type="caution">
    <text evidence="1">The sequence shown here is derived from an EMBL/GenBank/DDBJ whole genome shotgun (WGS) entry which is preliminary data.</text>
</comment>